<keyword evidence="2" id="KW-1185">Reference proteome</keyword>
<gene>
    <name evidence="1" type="ORF">CVLEPA_LOCUS20002</name>
</gene>
<reference evidence="1 2" key="1">
    <citation type="submission" date="2024-02" db="EMBL/GenBank/DDBJ databases">
        <authorList>
            <person name="Daric V."/>
            <person name="Darras S."/>
        </authorList>
    </citation>
    <scope>NUCLEOTIDE SEQUENCE [LARGE SCALE GENOMIC DNA]</scope>
</reference>
<dbReference type="EMBL" id="CAWYQH010000106">
    <property type="protein sequence ID" value="CAK8687955.1"/>
    <property type="molecule type" value="Genomic_DNA"/>
</dbReference>
<proteinExistence type="predicted"/>
<evidence type="ECO:0000313" key="2">
    <source>
        <dbReference type="Proteomes" id="UP001642483"/>
    </source>
</evidence>
<comment type="caution">
    <text evidence="1">The sequence shown here is derived from an EMBL/GenBank/DDBJ whole genome shotgun (WGS) entry which is preliminary data.</text>
</comment>
<accession>A0ABP0G8L5</accession>
<evidence type="ECO:0000313" key="1">
    <source>
        <dbReference type="EMBL" id="CAK8687955.1"/>
    </source>
</evidence>
<name>A0ABP0G8L5_CLALP</name>
<sequence length="103" mass="11447">MQSSNNPSGYAGVGVGQASFHERWSSSLIRRLLCRWKVVRRELLSAKTDDSSESNWGCLQLSVLTDEAANLKGMDEPGIPKQKLMKRIASNRGNLLTAMIRLN</sequence>
<protein>
    <submittedName>
        <fullName evidence="1">Uncharacterized protein</fullName>
    </submittedName>
</protein>
<dbReference type="Proteomes" id="UP001642483">
    <property type="component" value="Unassembled WGS sequence"/>
</dbReference>
<organism evidence="1 2">
    <name type="scientific">Clavelina lepadiformis</name>
    <name type="common">Light-bulb sea squirt</name>
    <name type="synonym">Ascidia lepadiformis</name>
    <dbReference type="NCBI Taxonomy" id="159417"/>
    <lineage>
        <taxon>Eukaryota</taxon>
        <taxon>Metazoa</taxon>
        <taxon>Chordata</taxon>
        <taxon>Tunicata</taxon>
        <taxon>Ascidiacea</taxon>
        <taxon>Aplousobranchia</taxon>
        <taxon>Clavelinidae</taxon>
        <taxon>Clavelina</taxon>
    </lineage>
</organism>